<organism evidence="1">
    <name type="scientific">Lepeophtheirus salmonis</name>
    <name type="common">Salmon louse</name>
    <name type="synonym">Caligus salmonis</name>
    <dbReference type="NCBI Taxonomy" id="72036"/>
    <lineage>
        <taxon>Eukaryota</taxon>
        <taxon>Metazoa</taxon>
        <taxon>Ecdysozoa</taxon>
        <taxon>Arthropoda</taxon>
        <taxon>Crustacea</taxon>
        <taxon>Multicrustacea</taxon>
        <taxon>Hexanauplia</taxon>
        <taxon>Copepoda</taxon>
        <taxon>Siphonostomatoida</taxon>
        <taxon>Caligidae</taxon>
        <taxon>Lepeophtheirus</taxon>
    </lineage>
</organism>
<reference evidence="1" key="1">
    <citation type="submission" date="2014-05" db="EMBL/GenBank/DDBJ databases">
        <authorList>
            <person name="Chronopoulou M."/>
        </authorList>
    </citation>
    <scope>NUCLEOTIDE SEQUENCE</scope>
    <source>
        <tissue evidence="1">Whole organism</tissue>
    </source>
</reference>
<protein>
    <submittedName>
        <fullName evidence="1">Uncharacterized protein</fullName>
    </submittedName>
</protein>
<feature type="non-terminal residue" evidence="1">
    <location>
        <position position="1"/>
    </location>
</feature>
<dbReference type="EMBL" id="HACA01005898">
    <property type="protein sequence ID" value="CDW23259.1"/>
    <property type="molecule type" value="Transcribed_RNA"/>
</dbReference>
<evidence type="ECO:0000313" key="1">
    <source>
        <dbReference type="EMBL" id="CDW23259.1"/>
    </source>
</evidence>
<accession>A0A0K2TB20</accession>
<name>A0A0K2TB20_LEPSM</name>
<dbReference type="AlphaFoldDB" id="A0A0K2TB20"/>
<proteinExistence type="predicted"/>
<sequence>DDSSVSATITFLASRASINLESSKISYDSIASSSYSFSCIFDENK</sequence>